<feature type="region of interest" description="Disordered" evidence="1">
    <location>
        <begin position="327"/>
        <end position="413"/>
    </location>
</feature>
<dbReference type="RefSeq" id="XP_019903638.2">
    <property type="nucleotide sequence ID" value="XM_020048079.3"/>
</dbReference>
<dbReference type="STRING" id="8010.ENSELUP00000020348"/>
<name>A0A3P8YW03_ESOLU</name>
<dbReference type="PANTHER" id="PTHR15670:SF4">
    <property type="entry name" value="RHO GTPASE-ACTIVATING PROTEIN 11A"/>
    <property type="match status" value="1"/>
</dbReference>
<reference evidence="4" key="1">
    <citation type="journal article" date="2014" name="PLoS ONE">
        <title>The genome and linkage map of the northern pike (Esox lucius): conserved synteny revealed between the salmonid sister group and the Neoteleostei.</title>
        <authorList>
            <person name="Rondeau E.B."/>
            <person name="Minkley D.R."/>
            <person name="Leong J.S."/>
            <person name="Messmer A.M."/>
            <person name="Jantzen J.R."/>
            <person name="von Schalburg K.R."/>
            <person name="Lemon C."/>
            <person name="Bird N.H."/>
            <person name="Koop B.F."/>
        </authorList>
    </citation>
    <scope>NUCLEOTIDE SEQUENCE</scope>
</reference>
<accession>A0A3P8YW03</accession>
<dbReference type="PANTHER" id="PTHR15670">
    <property type="entry name" value="RHO GTPASE ACTIVATING PROTEIN 11A"/>
    <property type="match status" value="1"/>
</dbReference>
<dbReference type="OrthoDB" id="9922675at2759"/>
<dbReference type="GeneID" id="105010865"/>
<feature type="region of interest" description="Disordered" evidence="1">
    <location>
        <begin position="576"/>
        <end position="619"/>
    </location>
</feature>
<dbReference type="Proteomes" id="UP000265140">
    <property type="component" value="Chromosome 7"/>
</dbReference>
<dbReference type="Gene3D" id="1.10.555.10">
    <property type="entry name" value="Rho GTPase activation protein"/>
    <property type="match status" value="1"/>
</dbReference>
<feature type="region of interest" description="Disordered" evidence="1">
    <location>
        <begin position="425"/>
        <end position="450"/>
    </location>
</feature>
<dbReference type="SUPFAM" id="SSF48350">
    <property type="entry name" value="GTPase activation domain, GAP"/>
    <property type="match status" value="1"/>
</dbReference>
<feature type="compositionally biased region" description="Basic and acidic residues" evidence="1">
    <location>
        <begin position="425"/>
        <end position="447"/>
    </location>
</feature>
<dbReference type="Pfam" id="PF00620">
    <property type="entry name" value="RhoGAP"/>
    <property type="match status" value="1"/>
</dbReference>
<reference evidence="3" key="3">
    <citation type="submission" date="2025-08" db="UniProtKB">
        <authorList>
            <consortium name="Ensembl"/>
        </authorList>
    </citation>
    <scope>IDENTIFICATION</scope>
</reference>
<dbReference type="GeneTree" id="ENSGT00940000155312"/>
<evidence type="ECO:0000313" key="4">
    <source>
        <dbReference type="Proteomes" id="UP000265140"/>
    </source>
</evidence>
<reference evidence="3" key="4">
    <citation type="submission" date="2025-09" db="UniProtKB">
        <authorList>
            <consortium name="Ensembl"/>
        </authorList>
    </citation>
    <scope>IDENTIFICATION</scope>
</reference>
<evidence type="ECO:0000259" key="2">
    <source>
        <dbReference type="PROSITE" id="PS50238"/>
    </source>
</evidence>
<evidence type="ECO:0000313" key="3">
    <source>
        <dbReference type="Ensembl" id="ENSELUP00000020348.2"/>
    </source>
</evidence>
<dbReference type="InterPro" id="IPR008936">
    <property type="entry name" value="Rho_GTPase_activation_prot"/>
</dbReference>
<dbReference type="PROSITE" id="PS50238">
    <property type="entry name" value="RHOGAP"/>
    <property type="match status" value="1"/>
</dbReference>
<dbReference type="GO" id="GO:0007165">
    <property type="term" value="P:signal transduction"/>
    <property type="evidence" value="ECO:0007669"/>
    <property type="project" value="InterPro"/>
</dbReference>
<feature type="compositionally biased region" description="Low complexity" evidence="1">
    <location>
        <begin position="945"/>
        <end position="967"/>
    </location>
</feature>
<dbReference type="InterPro" id="IPR042869">
    <property type="entry name" value="ARHGAP11A/B"/>
</dbReference>
<dbReference type="Bgee" id="ENSELUG00000019572">
    <property type="expression patterns" value="Expressed in ovary and 8 other cell types or tissues"/>
</dbReference>
<sequence>MSNPMDDRLRVVAVIHALKASGVRVKNWKNFLNGTYMSNPVRQQIMCLDVFQENQSEFAFGRDLTLLPQCEITDMNGTVPKFLVDSCEFLSQHLHTEGLFRKTGSLSRIRALRADLEQAVPVFSLPHSATLQPCDVASLVKQFLRELPSPLIPLDLQVPLCRALGLEEDVGQEQVTEGATLLLTALFPPCHSRALRYFCTFLRQTAQRSKENRMEVGNLALVIAPNLLHCPAGGFRLTAGTERQLDRQAAVIKTLITHADCIGVVPPSVMELATVAESGELSVPPGEGGRFQERAAFGVYRSLRRQRRRSVGEIFVDALSKFKTGRACNGSSFPSDSQQNIKTSRHSTLQSPVTFKRKSIEDPVPDVEGSAKKRRSIHDLREENQSTSTHSNDSESLVGQSPTSVLSGEEGSRVNELSVTLSALENKRNLNKDRKTSNKQPVQEDKAQRRRSLRFFNMTSWNIPNPSPVSIGDRRWITGSRLMTNGLMETSCSEVGQSRISVIMADGPERVLVGKEVEDDPDLLNYSFTELPDDFLDVTIFDSSTKTHSGESCEHSPVKLEYKTTEEPRRQCETIGVLRSPEQVGIKDDPEEASLSKKPSNGDPSGCVGQKPRHPRRSISMPEVTLDQLNVHDQIYKREKKNGLLERDCEVSEEPWFPGVMTLVDKGLSKGMDEAEELEEKPLVKKEKPADSGLAFKKAHQRLSVADHLRRFNALAMLLRTPRVPPQAPEPQLNHVLHESQREGGLRSIVRLRRQGARRFGRSISHDGVPSHVTERACCQQEEPVVVQSPGVLDRCLPPEPNVFIKSVHQPALEGQIPIQHAPGLQIEQDNLSETLQVLCFSPLPGPKENLESCHRQFNNSQLHFKEGELQPLQGQSTVSDLHDLLKTHLNLCDPKDELENDLTNPVKLDGTFQTDTVSDDFTQTMTLQQEPRTTELPLPPTPPLSQTETCSSSPSIPSPTSIDRTTSSTDLYTAHLVANYSPTNATAFDFTGMDMEVSKGDVGFLPVERSSPPALQIRLQGTRRRYRDSPRWPINAISVATGDPLQM</sequence>
<feature type="compositionally biased region" description="Polar residues" evidence="1">
    <location>
        <begin position="329"/>
        <end position="353"/>
    </location>
</feature>
<feature type="region of interest" description="Disordered" evidence="1">
    <location>
        <begin position="928"/>
        <end position="967"/>
    </location>
</feature>
<feature type="compositionally biased region" description="Polar residues" evidence="1">
    <location>
        <begin position="385"/>
        <end position="406"/>
    </location>
</feature>
<dbReference type="AlphaFoldDB" id="A0A3P8YW03"/>
<reference evidence="3" key="2">
    <citation type="submission" date="2020-02" db="EMBL/GenBank/DDBJ databases">
        <title>Esox lucius (northern pike) genome, fEsoLuc1, primary haplotype.</title>
        <authorList>
            <person name="Myers G."/>
            <person name="Karagic N."/>
            <person name="Meyer A."/>
            <person name="Pippel M."/>
            <person name="Reichard M."/>
            <person name="Winkler S."/>
            <person name="Tracey A."/>
            <person name="Sims Y."/>
            <person name="Howe K."/>
            <person name="Rhie A."/>
            <person name="Formenti G."/>
            <person name="Durbin R."/>
            <person name="Fedrigo O."/>
            <person name="Jarvis E.D."/>
        </authorList>
    </citation>
    <scope>NUCLEOTIDE SEQUENCE [LARGE SCALE GENOMIC DNA]</scope>
</reference>
<dbReference type="InterPro" id="IPR000198">
    <property type="entry name" value="RhoGAP_dom"/>
</dbReference>
<dbReference type="InParanoid" id="A0A3P8YW03"/>
<evidence type="ECO:0000256" key="1">
    <source>
        <dbReference type="SAM" id="MobiDB-lite"/>
    </source>
</evidence>
<feature type="domain" description="Rho-GAP" evidence="2">
    <location>
        <begin position="70"/>
        <end position="263"/>
    </location>
</feature>
<dbReference type="Ensembl" id="ENSELUT00000030738.3">
    <property type="protein sequence ID" value="ENSELUP00000020348.2"/>
    <property type="gene ID" value="ENSELUG00000019572.3"/>
</dbReference>
<proteinExistence type="predicted"/>
<dbReference type="GO" id="GO:0005096">
    <property type="term" value="F:GTPase activator activity"/>
    <property type="evidence" value="ECO:0007669"/>
    <property type="project" value="TreeGrafter"/>
</dbReference>
<keyword evidence="4" id="KW-1185">Reference proteome</keyword>
<organism evidence="3 4">
    <name type="scientific">Esox lucius</name>
    <name type="common">Northern pike</name>
    <dbReference type="NCBI Taxonomy" id="8010"/>
    <lineage>
        <taxon>Eukaryota</taxon>
        <taxon>Metazoa</taxon>
        <taxon>Chordata</taxon>
        <taxon>Craniata</taxon>
        <taxon>Vertebrata</taxon>
        <taxon>Euteleostomi</taxon>
        <taxon>Actinopterygii</taxon>
        <taxon>Neopterygii</taxon>
        <taxon>Teleostei</taxon>
        <taxon>Protacanthopterygii</taxon>
        <taxon>Esociformes</taxon>
        <taxon>Esocidae</taxon>
        <taxon>Esox</taxon>
    </lineage>
</organism>
<dbReference type="OMA" id="LQCPTQP"/>
<dbReference type="SMART" id="SM00324">
    <property type="entry name" value="RhoGAP"/>
    <property type="match status" value="1"/>
</dbReference>
<protein>
    <recommendedName>
        <fullName evidence="2">Rho-GAP domain-containing protein</fullName>
    </recommendedName>
</protein>